<evidence type="ECO:0000256" key="5">
    <source>
        <dbReference type="PIRSR" id="PIRSR600821-50"/>
    </source>
</evidence>
<keyword evidence="2 4" id="KW-0663">Pyridoxal phosphate</keyword>
<feature type="binding site" evidence="4 6">
    <location>
        <position position="320"/>
    </location>
    <ligand>
        <name>substrate</name>
    </ligand>
</feature>
<dbReference type="Proteomes" id="UP000229385">
    <property type="component" value="Unassembled WGS sequence"/>
</dbReference>
<dbReference type="PRINTS" id="PR00992">
    <property type="entry name" value="ALARACEMASE"/>
</dbReference>
<protein>
    <recommendedName>
        <fullName evidence="4">Alanine racemase</fullName>
        <ecNumber evidence="4">5.1.1.1</ecNumber>
    </recommendedName>
</protein>
<dbReference type="SUPFAM" id="SSF50621">
    <property type="entry name" value="Alanine racemase C-terminal domain-like"/>
    <property type="match status" value="1"/>
</dbReference>
<dbReference type="InterPro" id="IPR020622">
    <property type="entry name" value="Ala_racemase_pyridoxalP-BS"/>
</dbReference>
<evidence type="ECO:0000256" key="2">
    <source>
        <dbReference type="ARBA" id="ARBA00022898"/>
    </source>
</evidence>
<sequence length="379" mass="42190">MHRHRTWVEVSERALTHNIETLRLLLEKNARFCAVLKSNAYGHGLKEVAQIAGRAGVDAFAVDSIDEALSLRALFPSSLIIVLGYTLFERYEDAIKSNIHLTLYDKEGIEQAESVAKQLAKQAQIHLKIETGTSRQGVLKDDLLDLLKDLQRMPHVRLAGVSTHFANIEDSSNPEYATLQFSRFQEAVDAVRELGFDPELVHCACSAAIILYPDTHATLVRAGISLYGLWSSELVQQTVRNQHLKCDLRPALTWKTRVAQVKSISMGTPVGYGLTEVMKRRGRIAVIPVGYFDGFDRGLSSVGEVLIRGCRCKVIGRICMNMCMVDVSSVPDIQKEDEVILLGTEGRHVISADDMAKKIGTINYEIVTRINPIIPRLVI</sequence>
<comment type="function">
    <text evidence="4">Catalyzes the interconversion of L-alanine and D-alanine. May also act on other amino acids.</text>
</comment>
<dbReference type="NCBIfam" id="TIGR00492">
    <property type="entry name" value="alr"/>
    <property type="match status" value="1"/>
</dbReference>
<evidence type="ECO:0000259" key="7">
    <source>
        <dbReference type="SMART" id="SM01005"/>
    </source>
</evidence>
<dbReference type="Gene3D" id="3.20.20.10">
    <property type="entry name" value="Alanine racemase"/>
    <property type="match status" value="1"/>
</dbReference>
<dbReference type="Gene3D" id="2.40.37.10">
    <property type="entry name" value="Lyase, Ornithine Decarboxylase, Chain A, domain 1"/>
    <property type="match status" value="1"/>
</dbReference>
<dbReference type="PANTHER" id="PTHR30511:SF0">
    <property type="entry name" value="ALANINE RACEMASE, CATABOLIC-RELATED"/>
    <property type="match status" value="1"/>
</dbReference>
<evidence type="ECO:0000256" key="4">
    <source>
        <dbReference type="HAMAP-Rule" id="MF_01201"/>
    </source>
</evidence>
<comment type="similarity">
    <text evidence="4">Belongs to the alanine racemase family.</text>
</comment>
<gene>
    <name evidence="8" type="primary">alr</name>
    <name evidence="8" type="ORF">CO174_01095</name>
</gene>
<evidence type="ECO:0000313" key="8">
    <source>
        <dbReference type="EMBL" id="PJA46048.1"/>
    </source>
</evidence>
<evidence type="ECO:0000256" key="3">
    <source>
        <dbReference type="ARBA" id="ARBA00023235"/>
    </source>
</evidence>
<dbReference type="EMBL" id="PFWU01000012">
    <property type="protein sequence ID" value="PJA46048.1"/>
    <property type="molecule type" value="Genomic_DNA"/>
</dbReference>
<feature type="active site" description="Proton acceptor; specific for L-alanine" evidence="4">
    <location>
        <position position="272"/>
    </location>
</feature>
<dbReference type="InterPro" id="IPR009006">
    <property type="entry name" value="Ala_racemase/Decarboxylase_C"/>
</dbReference>
<organism evidence="8 9">
    <name type="scientific">Candidatus Uhrbacteria bacterium CG_4_9_14_3_um_filter_50_9</name>
    <dbReference type="NCBI Taxonomy" id="1975035"/>
    <lineage>
        <taxon>Bacteria</taxon>
        <taxon>Candidatus Uhriibacteriota</taxon>
    </lineage>
</organism>
<feature type="active site" description="Proton acceptor; specific for D-alanine" evidence="4">
    <location>
        <position position="37"/>
    </location>
</feature>
<comment type="cofactor">
    <cofactor evidence="1 4 5">
        <name>pyridoxal 5'-phosphate</name>
        <dbReference type="ChEBI" id="CHEBI:597326"/>
    </cofactor>
</comment>
<comment type="catalytic activity">
    <reaction evidence="4">
        <text>L-alanine = D-alanine</text>
        <dbReference type="Rhea" id="RHEA:20249"/>
        <dbReference type="ChEBI" id="CHEBI:57416"/>
        <dbReference type="ChEBI" id="CHEBI:57972"/>
        <dbReference type="EC" id="5.1.1.1"/>
    </reaction>
</comment>
<feature type="domain" description="Alanine racemase C-terminal" evidence="7">
    <location>
        <begin position="251"/>
        <end position="379"/>
    </location>
</feature>
<proteinExistence type="inferred from homology"/>
<dbReference type="GO" id="GO:0005829">
    <property type="term" value="C:cytosol"/>
    <property type="evidence" value="ECO:0007669"/>
    <property type="project" value="TreeGrafter"/>
</dbReference>
<evidence type="ECO:0000256" key="1">
    <source>
        <dbReference type="ARBA" id="ARBA00001933"/>
    </source>
</evidence>
<dbReference type="InterPro" id="IPR000821">
    <property type="entry name" value="Ala_racemase"/>
</dbReference>
<dbReference type="EC" id="5.1.1.1" evidence="4"/>
<dbReference type="CDD" id="cd00430">
    <property type="entry name" value="PLPDE_III_AR"/>
    <property type="match status" value="1"/>
</dbReference>
<reference evidence="9" key="1">
    <citation type="submission" date="2017-09" db="EMBL/GenBank/DDBJ databases">
        <title>Depth-based differentiation of microbial function through sediment-hosted aquifers and enrichment of novel symbionts in the deep terrestrial subsurface.</title>
        <authorList>
            <person name="Probst A.J."/>
            <person name="Ladd B."/>
            <person name="Jarett J.K."/>
            <person name="Geller-Mcgrath D.E."/>
            <person name="Sieber C.M.K."/>
            <person name="Emerson J.B."/>
            <person name="Anantharaman K."/>
            <person name="Thomas B.C."/>
            <person name="Malmstrom R."/>
            <person name="Stieglmeier M."/>
            <person name="Klingl A."/>
            <person name="Woyke T."/>
            <person name="Ryan C.M."/>
            <person name="Banfield J.F."/>
        </authorList>
    </citation>
    <scope>NUCLEOTIDE SEQUENCE [LARGE SCALE GENOMIC DNA]</scope>
</reference>
<dbReference type="FunFam" id="3.20.20.10:FF:000002">
    <property type="entry name" value="Alanine racemase"/>
    <property type="match status" value="1"/>
</dbReference>
<dbReference type="Pfam" id="PF00842">
    <property type="entry name" value="Ala_racemase_C"/>
    <property type="match status" value="1"/>
</dbReference>
<evidence type="ECO:0000313" key="9">
    <source>
        <dbReference type="Proteomes" id="UP000229385"/>
    </source>
</evidence>
<dbReference type="PANTHER" id="PTHR30511">
    <property type="entry name" value="ALANINE RACEMASE"/>
    <property type="match status" value="1"/>
</dbReference>
<dbReference type="Pfam" id="PF01168">
    <property type="entry name" value="Ala_racemase_N"/>
    <property type="match status" value="1"/>
</dbReference>
<dbReference type="SMART" id="SM01005">
    <property type="entry name" value="Ala_racemase_C"/>
    <property type="match status" value="1"/>
</dbReference>
<dbReference type="PROSITE" id="PS00395">
    <property type="entry name" value="ALANINE_RACEMASE"/>
    <property type="match status" value="1"/>
</dbReference>
<comment type="pathway">
    <text evidence="4">Amino-acid biosynthesis; D-alanine biosynthesis; D-alanine from L-alanine: step 1/1.</text>
</comment>
<dbReference type="AlphaFoldDB" id="A0A2M7XDT3"/>
<feature type="binding site" evidence="4 6">
    <location>
        <position position="135"/>
    </location>
    <ligand>
        <name>substrate</name>
    </ligand>
</feature>
<feature type="modified residue" description="N6-(pyridoxal phosphate)lysine" evidence="4 5">
    <location>
        <position position="37"/>
    </location>
</feature>
<evidence type="ECO:0000256" key="6">
    <source>
        <dbReference type="PIRSR" id="PIRSR600821-52"/>
    </source>
</evidence>
<comment type="caution">
    <text evidence="8">The sequence shown here is derived from an EMBL/GenBank/DDBJ whole genome shotgun (WGS) entry which is preliminary data.</text>
</comment>
<accession>A0A2M7XDT3</accession>
<keyword evidence="3 4" id="KW-0413">Isomerase</keyword>
<dbReference type="UniPathway" id="UPA00042">
    <property type="reaction ID" value="UER00497"/>
</dbReference>
<dbReference type="InterPro" id="IPR029066">
    <property type="entry name" value="PLP-binding_barrel"/>
</dbReference>
<dbReference type="GO" id="GO:0030632">
    <property type="term" value="P:D-alanine biosynthetic process"/>
    <property type="evidence" value="ECO:0007669"/>
    <property type="project" value="UniProtKB-UniRule"/>
</dbReference>
<dbReference type="HAMAP" id="MF_01201">
    <property type="entry name" value="Ala_racemase"/>
    <property type="match status" value="1"/>
</dbReference>
<dbReference type="InterPro" id="IPR001608">
    <property type="entry name" value="Ala_racemase_N"/>
</dbReference>
<dbReference type="InterPro" id="IPR011079">
    <property type="entry name" value="Ala_racemase_C"/>
</dbReference>
<name>A0A2M7XDT3_9BACT</name>
<dbReference type="GO" id="GO:0008784">
    <property type="term" value="F:alanine racemase activity"/>
    <property type="evidence" value="ECO:0007669"/>
    <property type="project" value="UniProtKB-UniRule"/>
</dbReference>
<dbReference type="GO" id="GO:0030170">
    <property type="term" value="F:pyridoxal phosphate binding"/>
    <property type="evidence" value="ECO:0007669"/>
    <property type="project" value="UniProtKB-UniRule"/>
</dbReference>
<dbReference type="SUPFAM" id="SSF51419">
    <property type="entry name" value="PLP-binding barrel"/>
    <property type="match status" value="1"/>
</dbReference>